<evidence type="ECO:0000259" key="2">
    <source>
        <dbReference type="Pfam" id="PF04690"/>
    </source>
</evidence>
<feature type="region of interest" description="Disordered" evidence="1">
    <location>
        <begin position="1"/>
        <end position="29"/>
    </location>
</feature>
<feature type="domain" description="YABBY protein C-terminal" evidence="2">
    <location>
        <begin position="7"/>
        <end position="65"/>
    </location>
</feature>
<dbReference type="EMBL" id="LN483345">
    <property type="protein sequence ID" value="CDZ98868.1"/>
    <property type="molecule type" value="Genomic_DNA"/>
</dbReference>
<reference evidence="3" key="1">
    <citation type="submission" date="2014-08" db="EMBL/GenBank/DDBJ databases">
        <authorList>
            <person name="Sharma Rahul"/>
            <person name="Thines Marco"/>
        </authorList>
    </citation>
    <scope>NUCLEOTIDE SEQUENCE</scope>
</reference>
<dbReference type="InterPro" id="IPR036910">
    <property type="entry name" value="HMG_box_dom_sf"/>
</dbReference>
<dbReference type="AlphaFoldDB" id="A0A0F7SMR8"/>
<protein>
    <submittedName>
        <fullName evidence="3">YABBY protein</fullName>
    </submittedName>
</protein>
<dbReference type="InterPro" id="IPR056775">
    <property type="entry name" value="YABBY_C"/>
</dbReference>
<accession>A0A0F7SMR8</accession>
<sequence length="73" mass="7983">MAATTESKSVAKKPVPKKGGAGKKPSAYNQYMKVQLAKLKEKNPEQPHTERFKLVAKMWASAPENPKASESKA</sequence>
<dbReference type="Pfam" id="PF04690">
    <property type="entry name" value="YABBY"/>
    <property type="match status" value="1"/>
</dbReference>
<evidence type="ECO:0000313" key="3">
    <source>
        <dbReference type="EMBL" id="CDZ98868.1"/>
    </source>
</evidence>
<dbReference type="CDD" id="cd00084">
    <property type="entry name" value="HMG-box_SF"/>
    <property type="match status" value="1"/>
</dbReference>
<dbReference type="SUPFAM" id="SSF47095">
    <property type="entry name" value="HMG-box"/>
    <property type="match status" value="1"/>
</dbReference>
<dbReference type="Gene3D" id="1.10.30.10">
    <property type="entry name" value="High mobility group box domain"/>
    <property type="match status" value="1"/>
</dbReference>
<name>A0A0F7SMR8_PHARH</name>
<organism evidence="3">
    <name type="scientific">Phaffia rhodozyma</name>
    <name type="common">Yeast</name>
    <name type="synonym">Xanthophyllomyces dendrorhous</name>
    <dbReference type="NCBI Taxonomy" id="264483"/>
    <lineage>
        <taxon>Eukaryota</taxon>
        <taxon>Fungi</taxon>
        <taxon>Dikarya</taxon>
        <taxon>Basidiomycota</taxon>
        <taxon>Agaricomycotina</taxon>
        <taxon>Tremellomycetes</taxon>
        <taxon>Cystofilobasidiales</taxon>
        <taxon>Mrakiaceae</taxon>
        <taxon>Phaffia</taxon>
    </lineage>
</organism>
<evidence type="ECO:0000256" key="1">
    <source>
        <dbReference type="SAM" id="MobiDB-lite"/>
    </source>
</evidence>
<proteinExistence type="predicted"/>